<feature type="domain" description="CN hydrolase" evidence="2">
    <location>
        <begin position="4"/>
        <end position="281"/>
    </location>
</feature>
<dbReference type="CDD" id="cd07573">
    <property type="entry name" value="CPA"/>
    <property type="match status" value="1"/>
</dbReference>
<dbReference type="PROSITE" id="PS50263">
    <property type="entry name" value="CN_HYDROLASE"/>
    <property type="match status" value="1"/>
</dbReference>
<evidence type="ECO:0000256" key="1">
    <source>
        <dbReference type="ARBA" id="ARBA00022801"/>
    </source>
</evidence>
<sequence length="325" mass="35630">MSKLCIAITQFACSWELGRNLDQAEQLVRQAAAQGAQVILLQELFATPYFCIEQDHKHLALAEEYGNSRVLKRFAALARELGVVLPLSWFEKAGNAYFNSLSVADADGRLLGVYRKTHIPNAIGYQEKEYFSPGDTGFRVWDTAFGCLGVGICWDQWFPETARCLALQGAEVLLFPTAIGSEPGVVTSGVATSGAATPGVGTPGAVALDSRDHWQMCMRGHAAANILPVVAANRVGREVASNDPELAMSFYGSSFITDHKGKKLVEADRDSTGVLVQTLDLPAMREERLTWGIYRDRRPEMYGPLLGLDGRQTHVRWTARGVHDE</sequence>
<dbReference type="Pfam" id="PF00795">
    <property type="entry name" value="CN_hydrolase"/>
    <property type="match status" value="1"/>
</dbReference>
<dbReference type="SUPFAM" id="SSF56317">
    <property type="entry name" value="Carbon-nitrogen hydrolase"/>
    <property type="match status" value="1"/>
</dbReference>
<keyword evidence="4" id="KW-1185">Reference proteome</keyword>
<evidence type="ECO:0000313" key="3">
    <source>
        <dbReference type="EMBL" id="WPC03973.1"/>
    </source>
</evidence>
<accession>A0ABZ0PS34</accession>
<proteinExistence type="predicted"/>
<gene>
    <name evidence="3" type="ORF">SBP02_14465</name>
</gene>
<dbReference type="PANTHER" id="PTHR43674:SF2">
    <property type="entry name" value="BETA-UREIDOPROPIONASE"/>
    <property type="match status" value="1"/>
</dbReference>
<organism evidence="3 4">
    <name type="scientific">Pseudomonas benzenivorans</name>
    <dbReference type="NCBI Taxonomy" id="556533"/>
    <lineage>
        <taxon>Bacteria</taxon>
        <taxon>Pseudomonadati</taxon>
        <taxon>Pseudomonadota</taxon>
        <taxon>Gammaproteobacteria</taxon>
        <taxon>Pseudomonadales</taxon>
        <taxon>Pseudomonadaceae</taxon>
        <taxon>Pseudomonas</taxon>
    </lineage>
</organism>
<dbReference type="EMBL" id="CP137892">
    <property type="protein sequence ID" value="WPC03973.1"/>
    <property type="molecule type" value="Genomic_DNA"/>
</dbReference>
<dbReference type="InterPro" id="IPR003010">
    <property type="entry name" value="C-N_Hydrolase"/>
</dbReference>
<name>A0ABZ0PS34_9PSED</name>
<dbReference type="InterPro" id="IPR050345">
    <property type="entry name" value="Aliph_Amidase/BUP"/>
</dbReference>
<dbReference type="Proteomes" id="UP001305928">
    <property type="component" value="Chromosome"/>
</dbReference>
<dbReference type="InterPro" id="IPR036526">
    <property type="entry name" value="C-N_Hydrolase_sf"/>
</dbReference>
<dbReference type="PANTHER" id="PTHR43674">
    <property type="entry name" value="NITRILASE C965.09-RELATED"/>
    <property type="match status" value="1"/>
</dbReference>
<dbReference type="Gene3D" id="3.60.110.10">
    <property type="entry name" value="Carbon-nitrogen hydrolase"/>
    <property type="match status" value="1"/>
</dbReference>
<keyword evidence="1 3" id="KW-0378">Hydrolase</keyword>
<protein>
    <submittedName>
        <fullName evidence="3">Nitrilase-related carbon-nitrogen hydrolase</fullName>
    </submittedName>
</protein>
<dbReference type="RefSeq" id="WP_318642780.1">
    <property type="nucleotide sequence ID" value="NZ_CP137892.1"/>
</dbReference>
<evidence type="ECO:0000259" key="2">
    <source>
        <dbReference type="PROSITE" id="PS50263"/>
    </source>
</evidence>
<reference evidence="3 4" key="1">
    <citation type="submission" date="2023-11" db="EMBL/GenBank/DDBJ databases">
        <title>Complete genome of Pseudomonas benzenivorans BA3361.</title>
        <authorList>
            <person name="Shin S.Y."/>
            <person name="Song J."/>
            <person name="Kang H."/>
        </authorList>
    </citation>
    <scope>NUCLEOTIDE SEQUENCE [LARGE SCALE GENOMIC DNA]</scope>
    <source>
        <strain evidence="3 4">HNIBRBA3361</strain>
    </source>
</reference>
<evidence type="ECO:0000313" key="4">
    <source>
        <dbReference type="Proteomes" id="UP001305928"/>
    </source>
</evidence>
<dbReference type="GO" id="GO:0016787">
    <property type="term" value="F:hydrolase activity"/>
    <property type="evidence" value="ECO:0007669"/>
    <property type="project" value="UniProtKB-KW"/>
</dbReference>